<feature type="region of interest" description="Disordered" evidence="3">
    <location>
        <begin position="615"/>
        <end position="695"/>
    </location>
</feature>
<keyword evidence="4" id="KW-0812">Transmembrane</keyword>
<dbReference type="OrthoDB" id="3647at2759"/>
<comment type="caution">
    <text evidence="5">The sequence shown here is derived from an EMBL/GenBank/DDBJ whole genome shotgun (WGS) entry which is preliminary data.</text>
</comment>
<dbReference type="PANTHER" id="PTHR32385">
    <property type="entry name" value="MANNOSYL PHOSPHORYLINOSITOL CERAMIDE SYNTHASE"/>
    <property type="match status" value="1"/>
</dbReference>
<dbReference type="VEuPathDB" id="FungiDB:MGL_0392"/>
<feature type="compositionally biased region" description="Low complexity" evidence="3">
    <location>
        <begin position="548"/>
        <end position="559"/>
    </location>
</feature>
<gene>
    <name evidence="5" type="ORF">MGL_0392</name>
</gene>
<dbReference type="GO" id="GO:0016020">
    <property type="term" value="C:membrane"/>
    <property type="evidence" value="ECO:0007669"/>
    <property type="project" value="GOC"/>
</dbReference>
<dbReference type="InterPro" id="IPR051706">
    <property type="entry name" value="Glycosyltransferase_domain"/>
</dbReference>
<evidence type="ECO:0000256" key="1">
    <source>
        <dbReference type="ARBA" id="ARBA00009003"/>
    </source>
</evidence>
<dbReference type="GO" id="GO:0051999">
    <property type="term" value="P:mannosyl-inositol phosphorylceramide biosynthetic process"/>
    <property type="evidence" value="ECO:0007669"/>
    <property type="project" value="TreeGrafter"/>
</dbReference>
<dbReference type="GO" id="GO:0000030">
    <property type="term" value="F:mannosyltransferase activity"/>
    <property type="evidence" value="ECO:0007669"/>
    <property type="project" value="TreeGrafter"/>
</dbReference>
<dbReference type="Gene3D" id="3.90.550.20">
    <property type="match status" value="1"/>
</dbReference>
<dbReference type="SUPFAM" id="SSF53448">
    <property type="entry name" value="Nucleotide-diphospho-sugar transferases"/>
    <property type="match status" value="1"/>
</dbReference>
<evidence type="ECO:0008006" key="7">
    <source>
        <dbReference type="Google" id="ProtNLM"/>
    </source>
</evidence>
<dbReference type="InterPro" id="IPR007577">
    <property type="entry name" value="GlycoTrfase_DXD_sugar-bd_CS"/>
</dbReference>
<comment type="similarity">
    <text evidence="1">Belongs to the glycosyltransferase 32 family.</text>
</comment>
<feature type="transmembrane region" description="Helical" evidence="4">
    <location>
        <begin position="12"/>
        <end position="30"/>
    </location>
</feature>
<feature type="region of interest" description="Disordered" evidence="3">
    <location>
        <begin position="365"/>
        <end position="388"/>
    </location>
</feature>
<reference evidence="5 6" key="1">
    <citation type="journal article" date="2007" name="Proc. Natl. Acad. Sci. U.S.A.">
        <title>Dandruff-associated Malassezia genomes reveal convergent and divergent virulence traits shared with plant and human fungal pathogens.</title>
        <authorList>
            <person name="Xu J."/>
            <person name="Saunders C.W."/>
            <person name="Hu P."/>
            <person name="Grant R.A."/>
            <person name="Boekhout T."/>
            <person name="Kuramae E.E."/>
            <person name="Kronstad J.W."/>
            <person name="Deangelis Y.M."/>
            <person name="Reeder N.L."/>
            <person name="Johnstone K.R."/>
            <person name="Leland M."/>
            <person name="Fieno A.M."/>
            <person name="Begley W.M."/>
            <person name="Sun Y."/>
            <person name="Lacey M.P."/>
            <person name="Chaudhary T."/>
            <person name="Keough T."/>
            <person name="Chu L."/>
            <person name="Sears R."/>
            <person name="Yuan B."/>
            <person name="Dawson T.L.Jr."/>
        </authorList>
    </citation>
    <scope>NUCLEOTIDE SEQUENCE [LARGE SCALE GENOMIC DNA]</scope>
    <source>
        <strain evidence="6">ATCC MYA-4612 / CBS 7966</strain>
    </source>
</reference>
<evidence type="ECO:0000256" key="4">
    <source>
        <dbReference type="SAM" id="Phobius"/>
    </source>
</evidence>
<evidence type="ECO:0000256" key="3">
    <source>
        <dbReference type="SAM" id="MobiDB-lite"/>
    </source>
</evidence>
<dbReference type="Pfam" id="PF04488">
    <property type="entry name" value="Gly_transf_sug"/>
    <property type="match status" value="1"/>
</dbReference>
<evidence type="ECO:0000313" key="6">
    <source>
        <dbReference type="Proteomes" id="UP000008837"/>
    </source>
</evidence>
<dbReference type="PANTHER" id="PTHR32385:SF15">
    <property type="entry name" value="INOSITOL PHOSPHOCERAMIDE MANNOSYLTRANSFERASE 1"/>
    <property type="match status" value="1"/>
</dbReference>
<dbReference type="EMBL" id="AAYY01000001">
    <property type="protein sequence ID" value="EDP45403.1"/>
    <property type="molecule type" value="Genomic_DNA"/>
</dbReference>
<feature type="transmembrane region" description="Helical" evidence="4">
    <location>
        <begin position="310"/>
        <end position="336"/>
    </location>
</feature>
<name>A8PTA2_MALGO</name>
<evidence type="ECO:0000313" key="5">
    <source>
        <dbReference type="EMBL" id="EDP45403.1"/>
    </source>
</evidence>
<evidence type="ECO:0000256" key="2">
    <source>
        <dbReference type="ARBA" id="ARBA00022679"/>
    </source>
</evidence>
<dbReference type="KEGG" id="mgl:MGL_0392"/>
<keyword evidence="4" id="KW-0472">Membrane</keyword>
<feature type="region of interest" description="Disordered" evidence="3">
    <location>
        <begin position="408"/>
        <end position="440"/>
    </location>
</feature>
<dbReference type="InterPro" id="IPR029044">
    <property type="entry name" value="Nucleotide-diphossugar_trans"/>
</dbReference>
<keyword evidence="2" id="KW-0808">Transferase</keyword>
<dbReference type="InParanoid" id="A8PTA2"/>
<keyword evidence="4" id="KW-1133">Transmembrane helix</keyword>
<feature type="region of interest" description="Disordered" evidence="3">
    <location>
        <begin position="484"/>
        <end position="587"/>
    </location>
</feature>
<dbReference type="RefSeq" id="XP_001732617.1">
    <property type="nucleotide sequence ID" value="XM_001732565.1"/>
</dbReference>
<dbReference type="AlphaFoldDB" id="A8PTA2"/>
<keyword evidence="6" id="KW-1185">Reference proteome</keyword>
<proteinExistence type="inferred from homology"/>
<accession>A8PTA2</accession>
<dbReference type="GeneID" id="5856923"/>
<organism evidence="5 6">
    <name type="scientific">Malassezia globosa (strain ATCC MYA-4612 / CBS 7966)</name>
    <name type="common">Dandruff-associated fungus</name>
    <dbReference type="NCBI Taxonomy" id="425265"/>
    <lineage>
        <taxon>Eukaryota</taxon>
        <taxon>Fungi</taxon>
        <taxon>Dikarya</taxon>
        <taxon>Basidiomycota</taxon>
        <taxon>Ustilaginomycotina</taxon>
        <taxon>Malasseziomycetes</taxon>
        <taxon>Malasseziales</taxon>
        <taxon>Malasseziaceae</taxon>
        <taxon>Malassezia</taxon>
    </lineage>
</organism>
<dbReference type="Proteomes" id="UP000008837">
    <property type="component" value="Unassembled WGS sequence"/>
</dbReference>
<dbReference type="FunFam" id="3.90.550.20:FF:000005">
    <property type="entry name" value="Unplaced genomic scaffold supercont1.17, whole genome shotgun sequence"/>
    <property type="match status" value="1"/>
</dbReference>
<protein>
    <recommendedName>
        <fullName evidence="7">Glycosyltransferase family 32 protein</fullName>
    </recommendedName>
</protein>
<feature type="compositionally biased region" description="Low complexity" evidence="3">
    <location>
        <begin position="681"/>
        <end position="695"/>
    </location>
</feature>
<sequence length="695" mass="76638">MAIVSRRASTVLLRLFALFLVGTVIVLMLVRSHFRVDRSAYVLETELGTWDEIRASKRPAVLDHEHVMASSPPDLLPPEKVPRIIHQTWKTDMLPAKWASVREECAKMMPDYEYMLWTDQSSREFIEREYSWFLPTFDSYPYNIQRADAIRYFVLHKFGGVYMDLDIGCRRRLDPLLRFDVIVPKTIPVGVSNDLMFAVPGHPYLDLLIHSLSTFNHYFFTHYATVMFSTGPMFVSAMYRVFVQRNGIVQPSSPSALDRGFEGVRVLPKSLYGKNLSPSDAPDSFFIHMYGSSWHANDAGPLIFLRKYGYLLLFIGMLIVVIGMRRACLVALAHVLKLVTSFASSLGSHAGFRADSNRGSSYISLSTTASSSTPMGSKRRELPPSSHFAPIPSTDWFVSSRPSDVEAKIAPSPVHGTTPPVPTFSMNDSPSVYEPSGMLHLPSEPVIKSASQISRSSSPLPQPPLATSANVNARENVDALGHASTHMNSSDATVEPSFQRRNSDTNAPLPTYYVGNSVPSSNRFSLSDGGARSPSMPSTGRSNPLKRLSSSTMQTLSTLLPPPMRRSARSSHSDPDEASESLLSLGVDSADGLTRTISRQSEDYRSEWDSLVQDMSESTLRSPTLGPAVSPTPQLIEMPDAASSNSKMNVSGLLRRPHPADPFRTATPGVSAGPTDADLNPSQYPYSSHPSYLHN</sequence>
<dbReference type="STRING" id="425265.A8PTA2"/>